<name>A0A6J7X2C1_9CAUD</name>
<accession>A0A6J7X2C1</accession>
<sequence>MNYEQKDGMIYDPEDGQTIATMSESATPEQAALLAAAPQQAARIAELENQLEDMRDTLYQCLPFFEDWKDEDGVYKPKTMAFMIRMIRRTIGEPLE</sequence>
<evidence type="ECO:0000313" key="1">
    <source>
        <dbReference type="EMBL" id="CAB5222444.1"/>
    </source>
</evidence>
<gene>
    <name evidence="1" type="ORF">UFOVP372_7</name>
</gene>
<dbReference type="EMBL" id="LR798302">
    <property type="protein sequence ID" value="CAB5222444.1"/>
    <property type="molecule type" value="Genomic_DNA"/>
</dbReference>
<organism evidence="1">
    <name type="scientific">uncultured Caudovirales phage</name>
    <dbReference type="NCBI Taxonomy" id="2100421"/>
    <lineage>
        <taxon>Viruses</taxon>
        <taxon>Duplodnaviria</taxon>
        <taxon>Heunggongvirae</taxon>
        <taxon>Uroviricota</taxon>
        <taxon>Caudoviricetes</taxon>
        <taxon>Peduoviridae</taxon>
        <taxon>Maltschvirus</taxon>
        <taxon>Maltschvirus maltsch</taxon>
    </lineage>
</organism>
<proteinExistence type="predicted"/>
<reference evidence="1" key="1">
    <citation type="submission" date="2020-05" db="EMBL/GenBank/DDBJ databases">
        <authorList>
            <person name="Chiriac C."/>
            <person name="Salcher M."/>
            <person name="Ghai R."/>
            <person name="Kavagutti S V."/>
        </authorList>
    </citation>
    <scope>NUCLEOTIDE SEQUENCE</scope>
</reference>
<protein>
    <submittedName>
        <fullName evidence="1">Uncharacterized protein</fullName>
    </submittedName>
</protein>